<protein>
    <recommendedName>
        <fullName evidence="2">Ubiquitin-fold modifier-conjugating enzyme 1</fullName>
    </recommendedName>
</protein>
<proteinExistence type="inferred from homology"/>
<dbReference type="Gene3D" id="3.10.110.10">
    <property type="entry name" value="Ubiquitin Conjugating Enzyme"/>
    <property type="match status" value="1"/>
</dbReference>
<keyword evidence="3" id="KW-0833">Ubl conjugation pathway</keyword>
<reference evidence="4 5" key="1">
    <citation type="journal article" date="2014" name="Genome Biol. Evol.">
        <title>The genome of the myxosporean Thelohanellus kitauei shows adaptations to nutrient acquisition within its fish host.</title>
        <authorList>
            <person name="Yang Y."/>
            <person name="Xiong J."/>
            <person name="Zhou Z."/>
            <person name="Huo F."/>
            <person name="Miao W."/>
            <person name="Ran C."/>
            <person name="Liu Y."/>
            <person name="Zhang J."/>
            <person name="Feng J."/>
            <person name="Wang M."/>
            <person name="Wang M."/>
            <person name="Wang L."/>
            <person name="Yao B."/>
        </authorList>
    </citation>
    <scope>NUCLEOTIDE SEQUENCE [LARGE SCALE GENOMIC DNA]</scope>
    <source>
        <strain evidence="4">Wuqing</strain>
    </source>
</reference>
<dbReference type="PANTHER" id="PTHR12921:SF0">
    <property type="entry name" value="UBIQUITIN-FOLD MODIFIER-CONJUGATING ENZYME 1"/>
    <property type="match status" value="1"/>
</dbReference>
<dbReference type="SUPFAM" id="SSF54495">
    <property type="entry name" value="UBC-like"/>
    <property type="match status" value="1"/>
</dbReference>
<sequence>MSSEGAVDHLPSMKYLAGPRDKVDWENRLTEEFLALINICESNKNEGKDWFTIEPTADGLKWSGKCWFYHEMKKYEFDYEFELPVSYPLTPPEILIPSLDGKTAKMYRGGAICMTDHFYPLWKKHVPKFGIIHALVLGLAPWLAAEVPDLVGKNLI</sequence>
<dbReference type="AlphaFoldDB" id="A0A0C2J7L1"/>
<dbReference type="GO" id="GO:0061657">
    <property type="term" value="F:UFM1 conjugating enzyme activity"/>
    <property type="evidence" value="ECO:0007669"/>
    <property type="project" value="InterPro"/>
</dbReference>
<comment type="similarity">
    <text evidence="1">Belongs to the ubiquitin-conjugating enzyme family. UFC1 subfamily.</text>
</comment>
<dbReference type="GO" id="GO:1990592">
    <property type="term" value="P:protein K69-linked ufmylation"/>
    <property type="evidence" value="ECO:0007669"/>
    <property type="project" value="TreeGrafter"/>
</dbReference>
<dbReference type="EMBL" id="JWZT01000656">
    <property type="protein sequence ID" value="KII73794.1"/>
    <property type="molecule type" value="Genomic_DNA"/>
</dbReference>
<accession>A0A0C2J7L1</accession>
<evidence type="ECO:0000256" key="2">
    <source>
        <dbReference type="ARBA" id="ARBA00013306"/>
    </source>
</evidence>
<dbReference type="InterPro" id="IPR014806">
    <property type="entry name" value="Ufc1"/>
</dbReference>
<name>A0A0C2J7L1_THEKT</name>
<evidence type="ECO:0000313" key="5">
    <source>
        <dbReference type="Proteomes" id="UP000031668"/>
    </source>
</evidence>
<comment type="caution">
    <text evidence="4">The sequence shown here is derived from an EMBL/GenBank/DDBJ whole genome shotgun (WGS) entry which is preliminary data.</text>
</comment>
<dbReference type="OMA" id="LWQKNVP"/>
<evidence type="ECO:0000256" key="3">
    <source>
        <dbReference type="ARBA" id="ARBA00022786"/>
    </source>
</evidence>
<organism evidence="4 5">
    <name type="scientific">Thelohanellus kitauei</name>
    <name type="common">Myxosporean</name>
    <dbReference type="NCBI Taxonomy" id="669202"/>
    <lineage>
        <taxon>Eukaryota</taxon>
        <taxon>Metazoa</taxon>
        <taxon>Cnidaria</taxon>
        <taxon>Myxozoa</taxon>
        <taxon>Myxosporea</taxon>
        <taxon>Bivalvulida</taxon>
        <taxon>Platysporina</taxon>
        <taxon>Myxobolidae</taxon>
        <taxon>Thelohanellus</taxon>
    </lineage>
</organism>
<dbReference type="Proteomes" id="UP000031668">
    <property type="component" value="Unassembled WGS sequence"/>
</dbReference>
<dbReference type="CDD" id="cd11686">
    <property type="entry name" value="UBCc_UFC1"/>
    <property type="match status" value="1"/>
</dbReference>
<gene>
    <name evidence="4" type="ORF">RF11_11908</name>
</gene>
<dbReference type="InterPro" id="IPR016135">
    <property type="entry name" value="UBQ-conjugating_enzyme/RWD"/>
</dbReference>
<dbReference type="OrthoDB" id="10256182at2759"/>
<evidence type="ECO:0000256" key="1">
    <source>
        <dbReference type="ARBA" id="ARBA00008451"/>
    </source>
</evidence>
<keyword evidence="5" id="KW-1185">Reference proteome</keyword>
<dbReference type="GO" id="GO:0005737">
    <property type="term" value="C:cytoplasm"/>
    <property type="evidence" value="ECO:0007669"/>
    <property type="project" value="TreeGrafter"/>
</dbReference>
<dbReference type="PANTHER" id="PTHR12921">
    <property type="entry name" value="UBIQUITIN-FOLD MODIFIER-CONJUGATING ENZYME 1"/>
    <property type="match status" value="1"/>
</dbReference>
<dbReference type="Pfam" id="PF08694">
    <property type="entry name" value="UFC1"/>
    <property type="match status" value="1"/>
</dbReference>
<evidence type="ECO:0000313" key="4">
    <source>
        <dbReference type="EMBL" id="KII73794.1"/>
    </source>
</evidence>